<proteinExistence type="predicted"/>
<dbReference type="AlphaFoldDB" id="A0A0K2AYH2"/>
<evidence type="ECO:0000313" key="1">
    <source>
        <dbReference type="EMBL" id="AKZ57961.1"/>
    </source>
</evidence>
<evidence type="ECO:0000313" key="2">
    <source>
        <dbReference type="Proteomes" id="UP000061018"/>
    </source>
</evidence>
<gene>
    <name evidence="1" type="ORF">SAM23877_4916</name>
</gene>
<protein>
    <submittedName>
        <fullName evidence="1">Uncharacterized protein</fullName>
    </submittedName>
</protein>
<dbReference type="Proteomes" id="UP000061018">
    <property type="component" value="Chromosome"/>
</dbReference>
<sequence>MHPIMRRVANSLRCAAATFAAFER</sequence>
<reference evidence="2" key="1">
    <citation type="journal article" date="2015" name="J. Biotechnol.">
        <title>Complete genome sequence of Streptomyces ambofaciens ATCC 23877, the spiramycin producer.</title>
        <authorList>
            <person name="Thibessard A."/>
            <person name="Haas D."/>
            <person name="Gerbaud C."/>
            <person name="Aigle B."/>
            <person name="Lautru S."/>
            <person name="Pernodet J.L."/>
            <person name="Leblond P."/>
        </authorList>
    </citation>
    <scope>NUCLEOTIDE SEQUENCE [LARGE SCALE GENOMIC DNA]</scope>
    <source>
        <strain evidence="2">ATCC 23877 / 3486 / DSM 40053 / JCM 4204 / NBRC 12836 / NRRL B-2516</strain>
    </source>
</reference>
<organism evidence="1 2">
    <name type="scientific">Streptomyces ambofaciens (strain ATCC 23877 / 3486 / DSM 40053 / JCM 4204 / NBRC 12836 / NRRL B-2516)</name>
    <dbReference type="NCBI Taxonomy" id="278992"/>
    <lineage>
        <taxon>Bacteria</taxon>
        <taxon>Bacillati</taxon>
        <taxon>Actinomycetota</taxon>
        <taxon>Actinomycetes</taxon>
        <taxon>Kitasatosporales</taxon>
        <taxon>Streptomycetaceae</taxon>
        <taxon>Streptomyces</taxon>
    </lineage>
</organism>
<dbReference type="EMBL" id="CP012382">
    <property type="protein sequence ID" value="AKZ57961.1"/>
    <property type="molecule type" value="Genomic_DNA"/>
</dbReference>
<dbReference type="KEGG" id="samb:SAM23877_4916"/>
<name>A0A0K2AYH2_STRA7</name>
<accession>A0A0K2AYH2</accession>